<evidence type="ECO:0000256" key="2">
    <source>
        <dbReference type="ARBA" id="ARBA00007532"/>
    </source>
</evidence>
<feature type="binding site" evidence="14">
    <location>
        <position position="321"/>
    </location>
    <ligand>
        <name>FAD</name>
        <dbReference type="ChEBI" id="CHEBI:57692"/>
    </ligand>
</feature>
<dbReference type="PANTHER" id="PTHR22912">
    <property type="entry name" value="DISULFIDE OXIDOREDUCTASE"/>
    <property type="match status" value="1"/>
</dbReference>
<dbReference type="PROSITE" id="PS00076">
    <property type="entry name" value="PYRIDINE_REDOX_1"/>
    <property type="match status" value="1"/>
</dbReference>
<sequence length="474" mass="50620">MMSKLFDVVVIGAGPGGYVAAIRCSQLGLYTACIDDLKGENGKPSLGGTCLNFGCIPSKALLESSENFERLKHDFGSHGIGAENVSMDVQKMLLRKGKIVSDFTMGIAQLFKKNKVESIHGSASLLGRDGDHWRIGISGSEEICSKNVIIATGSKSRNLQQVQIDGVQVVDNVGALNFSEVPRRLVIVGAGVIGLELGSVWRRLGSEVTVLESSPLFLSAADEQVAKEALRVFTKQKLSIHFGAQIGTVTQTPEEVRISWRNSQGEDQELNTEKMIVAIGRTPNTQGLGAESVGLKLDSAGRIEVDEYCRTNLPCMFAVGDVVRGPMLAHKASEEGVMVAELIAGQVGCGDLSLVPNVIYTAPEIAWVGKTEQQVRTDGIAYKTGKFPFLANGRARAMGDTGGFVKIVADAETDRILGVHIIGPMASELIQLGVQAMAFAASSEDLARMVYAHPSLAEVMHEAALAVDSRTIHI</sequence>
<dbReference type="InterPro" id="IPR001100">
    <property type="entry name" value="Pyr_nuc-diS_OxRdtase"/>
</dbReference>
<feature type="binding site" evidence="14">
    <location>
        <position position="59"/>
    </location>
    <ligand>
        <name>FAD</name>
        <dbReference type="ChEBI" id="CHEBI:57692"/>
    </ligand>
</feature>
<keyword evidence="5" id="KW-0963">Cytoplasm</keyword>
<evidence type="ECO:0000256" key="14">
    <source>
        <dbReference type="PIRSR" id="PIRSR000350-3"/>
    </source>
</evidence>
<dbReference type="InterPro" id="IPR012999">
    <property type="entry name" value="Pyr_OxRdtase_I_AS"/>
</dbReference>
<feature type="binding site" evidence="14">
    <location>
        <position position="280"/>
    </location>
    <ligand>
        <name>NAD(+)</name>
        <dbReference type="ChEBI" id="CHEBI:57540"/>
    </ligand>
</feature>
<evidence type="ECO:0000256" key="4">
    <source>
        <dbReference type="ARBA" id="ARBA00016961"/>
    </source>
</evidence>
<evidence type="ECO:0000256" key="8">
    <source>
        <dbReference type="ARBA" id="ARBA00023002"/>
    </source>
</evidence>
<dbReference type="AlphaFoldDB" id="A0A2X0QSP9"/>
<keyword evidence="6 16" id="KW-0285">Flavoprotein</keyword>
<comment type="subcellular location">
    <subcellularLocation>
        <location evidence="1">Cytoplasm</location>
    </subcellularLocation>
</comment>
<dbReference type="InterPro" id="IPR016156">
    <property type="entry name" value="FAD/NAD-linked_Rdtase_dimer_sf"/>
</dbReference>
<evidence type="ECO:0000256" key="3">
    <source>
        <dbReference type="ARBA" id="ARBA00012608"/>
    </source>
</evidence>
<feature type="domain" description="Pyridine nucleotide-disulphide oxidoreductase dimerisation" evidence="17">
    <location>
        <begin position="355"/>
        <end position="464"/>
    </location>
</feature>
<proteinExistence type="inferred from homology"/>
<dbReference type="GO" id="GO:0050660">
    <property type="term" value="F:flavin adenine dinucleotide binding"/>
    <property type="evidence" value="ECO:0007669"/>
    <property type="project" value="InterPro"/>
</dbReference>
<keyword evidence="7 14" id="KW-0274">FAD</keyword>
<dbReference type="GO" id="GO:0005737">
    <property type="term" value="C:cytoplasm"/>
    <property type="evidence" value="ECO:0007669"/>
    <property type="project" value="UniProtKB-SubCell"/>
</dbReference>
<evidence type="ECO:0000256" key="1">
    <source>
        <dbReference type="ARBA" id="ARBA00004496"/>
    </source>
</evidence>
<dbReference type="GO" id="GO:0006103">
    <property type="term" value="P:2-oxoglutarate metabolic process"/>
    <property type="evidence" value="ECO:0007669"/>
    <property type="project" value="TreeGrafter"/>
</dbReference>
<evidence type="ECO:0000256" key="15">
    <source>
        <dbReference type="PIRSR" id="PIRSR000350-4"/>
    </source>
</evidence>
<keyword evidence="8 16" id="KW-0560">Oxidoreductase</keyword>
<dbReference type="InterPro" id="IPR023753">
    <property type="entry name" value="FAD/NAD-binding_dom"/>
</dbReference>
<comment type="catalytic activity">
    <reaction evidence="12 16">
        <text>N(6)-[(R)-dihydrolipoyl]-L-lysyl-[protein] + NAD(+) = N(6)-[(R)-lipoyl]-L-lysyl-[protein] + NADH + H(+)</text>
        <dbReference type="Rhea" id="RHEA:15045"/>
        <dbReference type="Rhea" id="RHEA-COMP:10474"/>
        <dbReference type="Rhea" id="RHEA-COMP:10475"/>
        <dbReference type="ChEBI" id="CHEBI:15378"/>
        <dbReference type="ChEBI" id="CHEBI:57540"/>
        <dbReference type="ChEBI" id="CHEBI:57945"/>
        <dbReference type="ChEBI" id="CHEBI:83099"/>
        <dbReference type="ChEBI" id="CHEBI:83100"/>
        <dbReference type="EC" id="1.8.1.4"/>
    </reaction>
</comment>
<evidence type="ECO:0000256" key="16">
    <source>
        <dbReference type="RuleBase" id="RU003692"/>
    </source>
</evidence>
<evidence type="ECO:0000256" key="5">
    <source>
        <dbReference type="ARBA" id="ARBA00022490"/>
    </source>
</evidence>
<dbReference type="SUPFAM" id="SSF55424">
    <property type="entry name" value="FAD/NAD-linked reductases, dimerisation (C-terminal) domain"/>
    <property type="match status" value="1"/>
</dbReference>
<dbReference type="FunFam" id="3.30.390.30:FF:000001">
    <property type="entry name" value="Dihydrolipoyl dehydrogenase"/>
    <property type="match status" value="1"/>
</dbReference>
<dbReference type="InterPro" id="IPR050151">
    <property type="entry name" value="Class-I_Pyr_Nuc-Dis_Oxidored"/>
</dbReference>
<reference evidence="19" key="1">
    <citation type="submission" date="2018-05" db="EMBL/GenBank/DDBJ databases">
        <authorList>
            <person name="Lanie J.A."/>
            <person name="Ng W.-L."/>
            <person name="Kazmierczak K.M."/>
            <person name="Andrzejewski T.M."/>
            <person name="Davidsen T.M."/>
            <person name="Wayne K.J."/>
            <person name="Tettelin H."/>
            <person name="Glass J.I."/>
            <person name="Rusch D."/>
            <person name="Podicherti R."/>
            <person name="Tsui H.-C.T."/>
            <person name="Winkler M.E."/>
        </authorList>
    </citation>
    <scope>NUCLEOTIDE SEQUENCE</scope>
    <source>
        <strain evidence="19">KNB</strain>
    </source>
</reference>
<name>A0A2X0QSP9_9PROT</name>
<feature type="binding site" evidence="14">
    <location>
        <position position="212"/>
    </location>
    <ligand>
        <name>NAD(+)</name>
        <dbReference type="ChEBI" id="CHEBI:57540"/>
    </ligand>
</feature>
<dbReference type="Gene3D" id="3.50.50.60">
    <property type="entry name" value="FAD/NAD(P)-binding domain"/>
    <property type="match status" value="2"/>
</dbReference>
<feature type="disulfide bond" description="Redox-active" evidence="15">
    <location>
        <begin position="50"/>
        <end position="55"/>
    </location>
</feature>
<evidence type="ECO:0000259" key="18">
    <source>
        <dbReference type="Pfam" id="PF07992"/>
    </source>
</evidence>
<evidence type="ECO:0000256" key="9">
    <source>
        <dbReference type="ARBA" id="ARBA00023027"/>
    </source>
</evidence>
<evidence type="ECO:0000256" key="13">
    <source>
        <dbReference type="PIRSR" id="PIRSR000350-2"/>
    </source>
</evidence>
<keyword evidence="10" id="KW-1015">Disulfide bond</keyword>
<dbReference type="Pfam" id="PF07992">
    <property type="entry name" value="Pyr_redox_2"/>
    <property type="match status" value="1"/>
</dbReference>
<keyword evidence="11 16" id="KW-0676">Redox-active center</keyword>
<evidence type="ECO:0000256" key="7">
    <source>
        <dbReference type="ARBA" id="ARBA00022827"/>
    </source>
</evidence>
<dbReference type="Gene3D" id="3.30.390.30">
    <property type="match status" value="1"/>
</dbReference>
<evidence type="ECO:0000256" key="6">
    <source>
        <dbReference type="ARBA" id="ARBA00022630"/>
    </source>
</evidence>
<dbReference type="GO" id="GO:0004148">
    <property type="term" value="F:dihydrolipoyl dehydrogenase (NADH) activity"/>
    <property type="evidence" value="ECO:0007669"/>
    <property type="project" value="UniProtKB-EC"/>
</dbReference>
<dbReference type="EMBL" id="LS423452">
    <property type="protein sequence ID" value="SPS05103.1"/>
    <property type="molecule type" value="Genomic_DNA"/>
</dbReference>
<feature type="binding site" evidence="14">
    <location>
        <begin position="189"/>
        <end position="196"/>
    </location>
    <ligand>
        <name>NAD(+)</name>
        <dbReference type="ChEBI" id="CHEBI:57540"/>
    </ligand>
</feature>
<dbReference type="PRINTS" id="PR00411">
    <property type="entry name" value="PNDRDTASEI"/>
</dbReference>
<dbReference type="Pfam" id="PF02852">
    <property type="entry name" value="Pyr_redox_dim"/>
    <property type="match status" value="1"/>
</dbReference>
<protein>
    <recommendedName>
        <fullName evidence="4 16">Dihydrolipoyl dehydrogenase</fullName>
        <ecNumber evidence="3 16">1.8.1.4</ecNumber>
    </recommendedName>
</protein>
<dbReference type="InterPro" id="IPR036188">
    <property type="entry name" value="FAD/NAD-bd_sf"/>
</dbReference>
<dbReference type="InterPro" id="IPR006258">
    <property type="entry name" value="Lipoamide_DH"/>
</dbReference>
<evidence type="ECO:0000259" key="17">
    <source>
        <dbReference type="Pfam" id="PF02852"/>
    </source>
</evidence>
<comment type="cofactor">
    <cofactor evidence="14 16">
        <name>FAD</name>
        <dbReference type="ChEBI" id="CHEBI:57692"/>
    </cofactor>
    <text evidence="14 16">Binds 1 FAD per subunit.</text>
</comment>
<dbReference type="PANTHER" id="PTHR22912:SF224">
    <property type="entry name" value="DIHYDROLIPOYL DEHYDROGENASE"/>
    <property type="match status" value="1"/>
</dbReference>
<dbReference type="InterPro" id="IPR004099">
    <property type="entry name" value="Pyr_nucl-diS_OxRdtase_dimer"/>
</dbReference>
<evidence type="ECO:0000256" key="10">
    <source>
        <dbReference type="ARBA" id="ARBA00023157"/>
    </source>
</evidence>
<dbReference type="SUPFAM" id="SSF51905">
    <property type="entry name" value="FAD/NAD(P)-binding domain"/>
    <property type="match status" value="1"/>
</dbReference>
<feature type="domain" description="FAD/NAD(P)-binding" evidence="18">
    <location>
        <begin position="6"/>
        <end position="336"/>
    </location>
</feature>
<accession>A0A2X0QSP9</accession>
<keyword evidence="9 14" id="KW-0520">NAD</keyword>
<feature type="binding site" evidence="14">
    <location>
        <begin position="327"/>
        <end position="330"/>
    </location>
    <ligand>
        <name>FAD</name>
        <dbReference type="ChEBI" id="CHEBI:57692"/>
    </ligand>
</feature>
<evidence type="ECO:0000256" key="12">
    <source>
        <dbReference type="ARBA" id="ARBA00049187"/>
    </source>
</evidence>
<comment type="miscellaneous">
    <text evidence="16">The active site is a redox-active disulfide bond.</text>
</comment>
<dbReference type="NCBIfam" id="TIGR01350">
    <property type="entry name" value="lipoamide_DH"/>
    <property type="match status" value="1"/>
</dbReference>
<evidence type="ECO:0000256" key="11">
    <source>
        <dbReference type="ARBA" id="ARBA00023284"/>
    </source>
</evidence>
<dbReference type="PIRSF" id="PIRSF000350">
    <property type="entry name" value="Mercury_reductase_MerA"/>
    <property type="match status" value="1"/>
</dbReference>
<comment type="similarity">
    <text evidence="2 16">Belongs to the class-I pyridine nucleotide-disulfide oxidoreductase family.</text>
</comment>
<gene>
    <name evidence="19" type="primary">lpdG</name>
    <name evidence="19" type="ORF">NITFAB_0692</name>
</gene>
<keyword evidence="14" id="KW-0547">Nucleotide-binding</keyword>
<feature type="active site" description="Proton acceptor" evidence="13">
    <location>
        <position position="453"/>
    </location>
</feature>
<dbReference type="PRINTS" id="PR00368">
    <property type="entry name" value="FADPNR"/>
</dbReference>
<feature type="binding site" evidence="14">
    <location>
        <begin position="152"/>
        <end position="154"/>
    </location>
    <ligand>
        <name>FAD</name>
        <dbReference type="ChEBI" id="CHEBI:57692"/>
    </ligand>
</feature>
<dbReference type="EC" id="1.8.1.4" evidence="3 16"/>
<evidence type="ECO:0000313" key="19">
    <source>
        <dbReference type="EMBL" id="SPS05103.1"/>
    </source>
</evidence>
<organism evidence="19">
    <name type="scientific">Candidatus Nitrotoga fabula</name>
    <dbReference type="NCBI Taxonomy" id="2182327"/>
    <lineage>
        <taxon>Bacteria</taxon>
        <taxon>Pseudomonadati</taxon>
        <taxon>Pseudomonadota</taxon>
        <taxon>Betaproteobacteria</taxon>
        <taxon>Nitrosomonadales</taxon>
        <taxon>Gallionellaceae</taxon>
        <taxon>Candidatus Nitrotoga</taxon>
    </lineage>
</organism>